<keyword evidence="2" id="KW-0472">Membrane</keyword>
<organism evidence="3 4">
    <name type="scientific">Plectus sambesii</name>
    <dbReference type="NCBI Taxonomy" id="2011161"/>
    <lineage>
        <taxon>Eukaryota</taxon>
        <taxon>Metazoa</taxon>
        <taxon>Ecdysozoa</taxon>
        <taxon>Nematoda</taxon>
        <taxon>Chromadorea</taxon>
        <taxon>Plectida</taxon>
        <taxon>Plectina</taxon>
        <taxon>Plectoidea</taxon>
        <taxon>Plectidae</taxon>
        <taxon>Plectus</taxon>
    </lineage>
</organism>
<feature type="region of interest" description="Disordered" evidence="1">
    <location>
        <begin position="1"/>
        <end position="54"/>
    </location>
</feature>
<proteinExistence type="predicted"/>
<evidence type="ECO:0000256" key="1">
    <source>
        <dbReference type="SAM" id="MobiDB-lite"/>
    </source>
</evidence>
<evidence type="ECO:0000313" key="4">
    <source>
        <dbReference type="WBParaSite" id="PSAMB.scaffold845size40324.g9221.t1"/>
    </source>
</evidence>
<keyword evidence="2" id="KW-0812">Transmembrane</keyword>
<sequence length="185" mass="19433">MTDDAGGQSALLSQQPPVALGHCRSAPTTPRAALRSSTSCKGPKPRATFNPNPQVIVVPGRRSSSNLFGASPMETLDHSGEAGLTDAELLQVKEDNQKRIKRIVAAVGIALTVISIVLVALSLSLGQKIDELVSAQIRETDVAIKGRGSRVLPNVGKSLNDGRMRHDDSFYLGAPSNAVGANSTR</sequence>
<evidence type="ECO:0000256" key="2">
    <source>
        <dbReference type="SAM" id="Phobius"/>
    </source>
</evidence>
<dbReference type="Proteomes" id="UP000887566">
    <property type="component" value="Unplaced"/>
</dbReference>
<evidence type="ECO:0000313" key="3">
    <source>
        <dbReference type="Proteomes" id="UP000887566"/>
    </source>
</evidence>
<protein>
    <submittedName>
        <fullName evidence="4">Uncharacterized protein</fullName>
    </submittedName>
</protein>
<keyword evidence="2" id="KW-1133">Transmembrane helix</keyword>
<keyword evidence="3" id="KW-1185">Reference proteome</keyword>
<accession>A0A914XJ69</accession>
<feature type="transmembrane region" description="Helical" evidence="2">
    <location>
        <begin position="103"/>
        <end position="125"/>
    </location>
</feature>
<dbReference type="AlphaFoldDB" id="A0A914XJ69"/>
<dbReference type="WBParaSite" id="PSAMB.scaffold845size40324.g9221.t1">
    <property type="protein sequence ID" value="PSAMB.scaffold845size40324.g9221.t1"/>
    <property type="gene ID" value="PSAMB.scaffold845size40324.g9221"/>
</dbReference>
<name>A0A914XJ69_9BILA</name>
<reference evidence="4" key="1">
    <citation type="submission" date="2022-11" db="UniProtKB">
        <authorList>
            <consortium name="WormBaseParasite"/>
        </authorList>
    </citation>
    <scope>IDENTIFICATION</scope>
</reference>